<keyword evidence="4" id="KW-1185">Reference proteome</keyword>
<sequence>MEPTHPGAIAELGRVPTVDTARLFKHAAQRRNLHGDDLARARAAREQIRQSAVRNAALIERVEGLSLTADEGSVLQPPYGRTTHLPSPDRPYAHLAVHTGQGGVSVTPVWAATIDGNVVMSTVENRIKARATALDPMVALSVSAGVGSELAYELGGFAKQSTDTERKLIRTLAALYSKPNIDEQTDGNYTSWDQRERNERLRLEVLAFRVRNELGDDPVARSAPYAQALAPRYADTHLPQSSGRSLHDCFWGPDDRYSEDEPELRGARDELAILGMVRQATGIMYRPLSPTYGHLACFDQHGLLRCRQIGFHVVDVKGEASIAFLVDQRDCDALRRNPAAALSVAKYGSGSVWLQSQGVVRLHDDPGMVRDAFQCLESRYNRVHHRLALDLSLCGRSPGAYVLATLSHQRLSSRFREAQRSLRSAQTHGKKFTSTTEAGPAGP</sequence>
<feature type="compositionally biased region" description="Polar residues" evidence="2">
    <location>
        <begin position="422"/>
        <end position="437"/>
    </location>
</feature>
<dbReference type="GO" id="GO:0005829">
    <property type="term" value="C:cytosol"/>
    <property type="evidence" value="ECO:0007669"/>
    <property type="project" value="TreeGrafter"/>
</dbReference>
<evidence type="ECO:0000313" key="3">
    <source>
        <dbReference type="EMBL" id="GGN43670.1"/>
    </source>
</evidence>
<dbReference type="PANTHER" id="PTHR35176">
    <property type="entry name" value="HEME OXYGENASE HI_0854-RELATED"/>
    <property type="match status" value="1"/>
</dbReference>
<gene>
    <name evidence="3" type="ORF">GCM10011578_094000</name>
</gene>
<accession>A0A917XPR9</accession>
<dbReference type="InterPro" id="IPR012349">
    <property type="entry name" value="Split_barrel_FMN-bd"/>
</dbReference>
<organism evidence="3 4">
    <name type="scientific">Streptomyces fuscichromogenes</name>
    <dbReference type="NCBI Taxonomy" id="1324013"/>
    <lineage>
        <taxon>Bacteria</taxon>
        <taxon>Bacillati</taxon>
        <taxon>Actinomycetota</taxon>
        <taxon>Actinomycetes</taxon>
        <taxon>Kitasatosporales</taxon>
        <taxon>Streptomycetaceae</taxon>
        <taxon>Streptomyces</taxon>
    </lineage>
</organism>
<protein>
    <submittedName>
        <fullName evidence="3">Uncharacterized protein</fullName>
    </submittedName>
</protein>
<dbReference type="GO" id="GO:0016627">
    <property type="term" value="F:oxidoreductase activity, acting on the CH-CH group of donors"/>
    <property type="evidence" value="ECO:0007669"/>
    <property type="project" value="TreeGrafter"/>
</dbReference>
<evidence type="ECO:0000256" key="1">
    <source>
        <dbReference type="ARBA" id="ARBA00023002"/>
    </source>
</evidence>
<keyword evidence="1" id="KW-0560">Oxidoreductase</keyword>
<dbReference type="EMBL" id="BMML01000040">
    <property type="protein sequence ID" value="GGN43670.1"/>
    <property type="molecule type" value="Genomic_DNA"/>
</dbReference>
<dbReference type="GO" id="GO:0070967">
    <property type="term" value="F:coenzyme F420 binding"/>
    <property type="evidence" value="ECO:0007669"/>
    <property type="project" value="TreeGrafter"/>
</dbReference>
<evidence type="ECO:0000256" key="2">
    <source>
        <dbReference type="SAM" id="MobiDB-lite"/>
    </source>
</evidence>
<reference evidence="3" key="2">
    <citation type="submission" date="2020-09" db="EMBL/GenBank/DDBJ databases">
        <authorList>
            <person name="Sun Q."/>
            <person name="Zhou Y."/>
        </authorList>
    </citation>
    <scope>NUCLEOTIDE SEQUENCE</scope>
    <source>
        <strain evidence="3">CGMCC 4.7110</strain>
    </source>
</reference>
<dbReference type="SUPFAM" id="SSF50475">
    <property type="entry name" value="FMN-binding split barrel"/>
    <property type="match status" value="2"/>
</dbReference>
<reference evidence="3" key="1">
    <citation type="journal article" date="2014" name="Int. J. Syst. Evol. Microbiol.">
        <title>Complete genome sequence of Corynebacterium casei LMG S-19264T (=DSM 44701T), isolated from a smear-ripened cheese.</title>
        <authorList>
            <consortium name="US DOE Joint Genome Institute (JGI-PGF)"/>
            <person name="Walter F."/>
            <person name="Albersmeier A."/>
            <person name="Kalinowski J."/>
            <person name="Ruckert C."/>
        </authorList>
    </citation>
    <scope>NUCLEOTIDE SEQUENCE</scope>
    <source>
        <strain evidence="3">CGMCC 4.7110</strain>
    </source>
</reference>
<dbReference type="Proteomes" id="UP000653411">
    <property type="component" value="Unassembled WGS sequence"/>
</dbReference>
<evidence type="ECO:0000313" key="4">
    <source>
        <dbReference type="Proteomes" id="UP000653411"/>
    </source>
</evidence>
<name>A0A917XPR9_9ACTN</name>
<dbReference type="InterPro" id="IPR052019">
    <property type="entry name" value="F420H2_bilvrd_red/Heme_oxyg"/>
</dbReference>
<dbReference type="PANTHER" id="PTHR35176:SF6">
    <property type="entry name" value="HEME OXYGENASE HI_0854-RELATED"/>
    <property type="match status" value="1"/>
</dbReference>
<comment type="caution">
    <text evidence="3">The sequence shown here is derived from an EMBL/GenBank/DDBJ whole genome shotgun (WGS) entry which is preliminary data.</text>
</comment>
<proteinExistence type="predicted"/>
<dbReference type="AlphaFoldDB" id="A0A917XPR9"/>
<feature type="region of interest" description="Disordered" evidence="2">
    <location>
        <begin position="422"/>
        <end position="443"/>
    </location>
</feature>
<dbReference type="Gene3D" id="2.30.110.10">
    <property type="entry name" value="Electron Transport, Fmn-binding Protein, Chain A"/>
    <property type="match status" value="2"/>
</dbReference>